<accession>A0A7T2U6T5</accession>
<dbReference type="Proteomes" id="UP000594943">
    <property type="component" value="Chromosome 2"/>
</dbReference>
<name>A0A7U4P9B5_9BURK</name>
<gene>
    <name evidence="1" type="ORF">I6G56_32555</name>
</gene>
<proteinExistence type="predicted"/>
<dbReference type="KEGG" id="bhg:I6G56_32555"/>
<reference evidence="1 2" key="1">
    <citation type="submission" date="2020-12" db="EMBL/GenBank/DDBJ databases">
        <title>FDA dAtabase for Regulatory Grade micrObial Sequences (FDA-ARGOS): Supporting development and validation of Infectious Disease Dx tests.</title>
        <authorList>
            <person name="Nelson B."/>
            <person name="Plummer A."/>
            <person name="Tallon L."/>
            <person name="Sadzewicz L."/>
            <person name="Zhao X."/>
            <person name="Boylan J."/>
            <person name="Ott S."/>
            <person name="Bowen H."/>
            <person name="Vavikolanu K."/>
            <person name="Mehta A."/>
            <person name="Aluvathingal J."/>
            <person name="Nadendla S."/>
            <person name="Myers T."/>
            <person name="Yan Y."/>
            <person name="Sichtig H."/>
        </authorList>
    </citation>
    <scope>NUCLEOTIDE SEQUENCE [LARGE SCALE GENOMIC DNA]</scope>
    <source>
        <strain evidence="1 2">FDAARGOS_899</strain>
    </source>
</reference>
<organism evidence="1 2">
    <name type="scientific">Burkholderia humptydooensis</name>
    <dbReference type="NCBI Taxonomy" id="430531"/>
    <lineage>
        <taxon>Bacteria</taxon>
        <taxon>Pseudomonadati</taxon>
        <taxon>Pseudomonadota</taxon>
        <taxon>Betaproteobacteria</taxon>
        <taxon>Burkholderiales</taxon>
        <taxon>Burkholderiaceae</taxon>
        <taxon>Burkholderia</taxon>
        <taxon>pseudomallei group</taxon>
    </lineage>
</organism>
<dbReference type="EMBL" id="CP065687">
    <property type="protein sequence ID" value="QPS46761.1"/>
    <property type="molecule type" value="Genomic_DNA"/>
</dbReference>
<evidence type="ECO:0000313" key="2">
    <source>
        <dbReference type="Proteomes" id="UP000594943"/>
    </source>
</evidence>
<dbReference type="AlphaFoldDB" id="A0A7U4P9B5"/>
<dbReference type="RefSeq" id="WP_009915558.1">
    <property type="nucleotide sequence ID" value="NZ_CP013382.1"/>
</dbReference>
<protein>
    <submittedName>
        <fullName evidence="1">Uncharacterized protein</fullName>
    </submittedName>
</protein>
<accession>A0A7U4P9B5</accession>
<evidence type="ECO:0000313" key="1">
    <source>
        <dbReference type="EMBL" id="QPS46761.1"/>
    </source>
</evidence>
<sequence length="140" mass="15167">MYRAARDDADDIAENGVPSGRSPHQTDDQYLADIIRHTASTGGSGGRVPSFSANQATSLRFLRPGIGMSFVTVDTTRDPRGFRTAANILLHDAERLVQQGLVSPGTVARAIEKLVDENESEVFYVRGNVPHSMIQSALAR</sequence>